<accession>A0A645AXJ6</accession>
<comment type="caution">
    <text evidence="1">The sequence shown here is derived from an EMBL/GenBank/DDBJ whole genome shotgun (WGS) entry which is preliminary data.</text>
</comment>
<proteinExistence type="predicted"/>
<sequence>MEPVGDVSHQAQNRVCAEKALRQRQSPVSGVIQRPLQPLGACGHGGVHSVGHQIAGKGTDALRAHGIAFVGHGGGADLVFLKGFLQLPVVLQKAQVARKAIAALGNGGQNVQHPAVKLSGIGLAAHGKAPVESKRGGEHPVHLVNLPAVALEKVHEAGLGAGGAPTA</sequence>
<evidence type="ECO:0000313" key="1">
    <source>
        <dbReference type="EMBL" id="MPM57021.1"/>
    </source>
</evidence>
<reference evidence="1" key="1">
    <citation type="submission" date="2019-08" db="EMBL/GenBank/DDBJ databases">
        <authorList>
            <person name="Kucharzyk K."/>
            <person name="Murdoch R.W."/>
            <person name="Higgins S."/>
            <person name="Loffler F."/>
        </authorList>
    </citation>
    <scope>NUCLEOTIDE SEQUENCE</scope>
</reference>
<protein>
    <submittedName>
        <fullName evidence="1">Uncharacterized protein</fullName>
    </submittedName>
</protein>
<dbReference type="AlphaFoldDB" id="A0A645AXJ6"/>
<organism evidence="1">
    <name type="scientific">bioreactor metagenome</name>
    <dbReference type="NCBI Taxonomy" id="1076179"/>
    <lineage>
        <taxon>unclassified sequences</taxon>
        <taxon>metagenomes</taxon>
        <taxon>ecological metagenomes</taxon>
    </lineage>
</organism>
<dbReference type="EMBL" id="VSSQ01016051">
    <property type="protein sequence ID" value="MPM57021.1"/>
    <property type="molecule type" value="Genomic_DNA"/>
</dbReference>
<name>A0A645AXJ6_9ZZZZ</name>
<gene>
    <name evidence="1" type="ORF">SDC9_103838</name>
</gene>